<accession>A0ABM0M0H6</accession>
<proteinExistence type="predicted"/>
<dbReference type="GeneID" id="100366953"/>
<name>A0ABM0M0H6_SACKO</name>
<dbReference type="InterPro" id="IPR013320">
    <property type="entry name" value="ConA-like_dom_sf"/>
</dbReference>
<dbReference type="InterPro" id="IPR013783">
    <property type="entry name" value="Ig-like_fold"/>
</dbReference>
<reference evidence="2" key="1">
    <citation type="submission" date="2025-08" db="UniProtKB">
        <authorList>
            <consortium name="RefSeq"/>
        </authorList>
    </citation>
    <scope>IDENTIFICATION</scope>
    <source>
        <tissue evidence="2">Testes</tissue>
    </source>
</reference>
<evidence type="ECO:0000313" key="1">
    <source>
        <dbReference type="Proteomes" id="UP000694865"/>
    </source>
</evidence>
<dbReference type="Gene3D" id="2.60.40.10">
    <property type="entry name" value="Immunoglobulins"/>
    <property type="match status" value="1"/>
</dbReference>
<dbReference type="PANTHER" id="PTHR16897">
    <property type="entry name" value="OS10G0105400 PROTEIN"/>
    <property type="match status" value="1"/>
</dbReference>
<keyword evidence="1" id="KW-1185">Reference proteome</keyword>
<feature type="non-terminal residue" evidence="2">
    <location>
        <position position="1"/>
    </location>
</feature>
<dbReference type="SUPFAM" id="SSF49899">
    <property type="entry name" value="Concanavalin A-like lectins/glucanases"/>
    <property type="match status" value="1"/>
</dbReference>
<dbReference type="InterPro" id="IPR036116">
    <property type="entry name" value="FN3_sf"/>
</dbReference>
<dbReference type="PANTHER" id="PTHR16897:SF2">
    <property type="entry name" value="OS03G0226600 PROTEIN"/>
    <property type="match status" value="1"/>
</dbReference>
<dbReference type="SUPFAM" id="SSF49265">
    <property type="entry name" value="Fibronectin type III"/>
    <property type="match status" value="1"/>
</dbReference>
<evidence type="ECO:0000313" key="2">
    <source>
        <dbReference type="RefSeq" id="XP_006813517.1"/>
    </source>
</evidence>
<sequence length="2138" mass="236052">DPHSGIREIDFGLGKSNRDVYLLGWQRHDNITHISLDYCIEDGIPAWFKIRATNNVYLRGVGHSDFPIIVDRSPPEPGVVFDGDNHGVDIDFQSMPHICANWQNFHDLQSGISKYTWGVGTNPGNDDVVSFHDIPHTVLQLCSMNISLTHNTTYYSTVFAYNAGHKRLNVSVISNGVLYDATPPMTGELRDGLDPHTDMMYSSESSSVSANWDGYDDPESGIGKYDVSVYRRHADIDSTNATSTIELIHGVTSLTPDTNYINWHHFHLHHGDFVYVQLDAVNKADNPTTTQSDGFTIDMTNPIMHFLGDGVNTGVDLQYSESVDSLAAEWEITEDESIIIYTSFSYGSYSGAHDIYNITDVTDGYSVPNGMVVPEGNGKPNILTLRSLNKVGLWTESISGSVTVDTSPPIAGTVECPRYSVAIDELFCSWSHFYDEESFISHYEFGIGTSEGDDSRFPYTKLPTHVTSYRARDLQNGGLQHNGVYYATVIAYNGVGLKSQSFSLPIVIDGTPPIPGSVIELSGVDEIDVTTDNTEQITTCSLGEDCAYMDVVCQKSLTQISLSWQPFQDPDTPIIRYQVAAGTSPGGTQLQEYQDVPLDSYYTVITGLDLTDVKQGYVSVKATNAAGLTSIAMSNGVFISRITQGLPSIGESYVWDGDTDKDLDYQENIEMLSGHWDFSGDPCPIRKYEWSIQGFDGTEIQPMVELPEGQTYGENDQVSLKDGESYYLVVRATNLLGYTQSIRSNGISIQKDPLLPGQVKDGDVIGFDINYQPSVTLLSSNWDGFGLDGLMTGEIRGQQHQMIEHYEVAAGTDRRYPTTRTNIHPFIHVGLNKTHTFTDLHLVPKSVTYYITVRAYSVSTAMKEVTSNGIQVGYGGKAVSLGEVRVSRYIPSKTTMTIAWGGFEFTMPIMFYQWGIGTVDNNIDELTCTQLQNFNEEGELLSNPEYSHLFDMHSLTNTGKDTMVSPDDLEFEEGQTYTVVVIATDESAQCSLVTDIITIDTTPPVEGRLQIGAFQNEDVMYTKQPEQLDVTWSGYYDDISGIQHYELALYEGQSCQDSGDLIKVKDYIKVLPNDTDYTFLDLQLQPSRPYFVHLRATNNADLSVITISPPILLDVVDPISGVVKDGDNYKVDRMYQSSTNHMEGVFLHLPNPDIPACPTRDFSLDNPPSGTDWLTVIDRGIWSLNAEQRIVFTNNQVSYADNGLSITMTRDVNNEEMKSAAVSYANSDVHGGGKYQVDILAAGGETHAVSSFIFWDGPSGVVGDFNAPLGEKSWQDSVIENKDCTCCENDNMTENSTQETVTSSQNICECNCTAYFKQIIDRTTPVVMSTDASTVTSNPWQVIEDVLPGKTYTRDESIKNNAQTAIGLQLHSGVSVNGEIKHFAVVWSRYVNDTYEPKHEIIELSFDPSQAWHTYCLVLTMDDVGDKTDWTVEFFIDDVAAAIMSGVPHLSDNAKLIMTVWNRLDFVPEITDFFNPPTSTASFRNLRLPPFVETLCRYGDPFRNGENAIEGFMAGIGSQRLQDDVVPFRIVTSPCIPCVKPCDLYNCDSSCSDSTTSVHHIVLGDLNLNPDVMIEEDGQNKTVPVPYYLTVKGVTGSGRSAVASSNGVIIDVTPPVIADLYHVDMSWSDSEPTEYQSSNTTIAARWEVYDIGSQVKDIQFAIGTTPHGIDLQDFTSVGLQSFALNDDLDLVNRDRYYVTLKVTNNAGLESSMSTTGVTVIADSPDTSNATTSTYCGEPLGDGIERCNDQNVVGLSWDALDDDLIEAYYFSVGSSDDSNEDVIPEVQVGLNASGSVHVESGILVIGETPAANLSAMREKNPEEEETRLELGLPDVYTNKFLMEPGKVLVSSLKVCNKGHQCSDYTVKKVAMIRDDDEVVTSVNGEDVTLSLTQDENNDIPKVTISTSGGLPAGSSMAAGILTPEDLSKEYGSDASNEYRSFIVDPENTKDSISRALTNRIEKIHGSAFYVNLLGDFSTNGKINITMSFNMSEFKADARPRIIYWHTEYEEWHDASHTCADTFDQYYYDLDQGTITTQICSTTYAPEVFRLARNRKRRQAPSENTFSGPTSFVLANVNNEYQNTPPTIVSDTTIFMAEDSGTVHFTIRATDAESDIIVFRVNESCPSPQLGSADLNLDEI</sequence>
<dbReference type="Proteomes" id="UP000694865">
    <property type="component" value="Unplaced"/>
</dbReference>
<gene>
    <name evidence="2" type="primary">LOC100366953</name>
</gene>
<organism evidence="1 2">
    <name type="scientific">Saccoglossus kowalevskii</name>
    <name type="common">Acorn worm</name>
    <dbReference type="NCBI Taxonomy" id="10224"/>
    <lineage>
        <taxon>Eukaryota</taxon>
        <taxon>Metazoa</taxon>
        <taxon>Hemichordata</taxon>
        <taxon>Enteropneusta</taxon>
        <taxon>Harrimaniidae</taxon>
        <taxon>Saccoglossus</taxon>
    </lineage>
</organism>
<dbReference type="InterPro" id="IPR003961">
    <property type="entry name" value="FN3_dom"/>
</dbReference>
<dbReference type="CDD" id="cd00063">
    <property type="entry name" value="FN3"/>
    <property type="match status" value="1"/>
</dbReference>
<protein>
    <submittedName>
        <fullName evidence="2">Uncharacterized protein LOC100366953</fullName>
    </submittedName>
</protein>
<dbReference type="RefSeq" id="XP_006813517.1">
    <property type="nucleotide sequence ID" value="XM_006813454.1"/>
</dbReference>